<name>A0AAE2C391_9LAMI</name>
<accession>A0AAE2C391</accession>
<dbReference type="EMBL" id="JACGWL010000002">
    <property type="protein sequence ID" value="KAK4407451.1"/>
    <property type="molecule type" value="Genomic_DNA"/>
</dbReference>
<keyword evidence="2" id="KW-1185">Reference proteome</keyword>
<dbReference type="AlphaFoldDB" id="A0AAE2C391"/>
<dbReference type="PANTHER" id="PTHR35125">
    <property type="entry name" value="NEURON NAVIGATOR 1-LIKE-RELATED"/>
    <property type="match status" value="1"/>
</dbReference>
<sequence>MFALSAVLNLEHIEAAADGKSKSSKLVARKAGVALESRKALTDITNKSSIHLEASSQKKNSQNKKCNIAEDGYLHQQVIEGEALSKKKSSTNEKLNIAEEGFLHDHNKCIEAQKVALELDFWDTVLPGHEVVSFLIHHGERAISWKLHVFLQVILLSSQIQTYVCYKFQRYLLEYMRTDSKLFFYADSADQIMKQAKHDLPRVLEELSMSEFSDWFKSWWKSPPPPIHWDSPPLSPFAWDLESVELLLKEDDSDE</sequence>
<dbReference type="InterPro" id="IPR039326">
    <property type="entry name" value="Patronus"/>
</dbReference>
<dbReference type="Proteomes" id="UP001289374">
    <property type="component" value="Unassembled WGS sequence"/>
</dbReference>
<reference evidence="1" key="2">
    <citation type="journal article" date="2024" name="Plant">
        <title>Genomic evolution and insights into agronomic trait innovations of Sesamum species.</title>
        <authorList>
            <person name="Miao H."/>
            <person name="Wang L."/>
            <person name="Qu L."/>
            <person name="Liu H."/>
            <person name="Sun Y."/>
            <person name="Le M."/>
            <person name="Wang Q."/>
            <person name="Wei S."/>
            <person name="Zheng Y."/>
            <person name="Lin W."/>
            <person name="Duan Y."/>
            <person name="Cao H."/>
            <person name="Xiong S."/>
            <person name="Wang X."/>
            <person name="Wei L."/>
            <person name="Li C."/>
            <person name="Ma Q."/>
            <person name="Ju M."/>
            <person name="Zhao R."/>
            <person name="Li G."/>
            <person name="Mu C."/>
            <person name="Tian Q."/>
            <person name="Mei H."/>
            <person name="Zhang T."/>
            <person name="Gao T."/>
            <person name="Zhang H."/>
        </authorList>
    </citation>
    <scope>NUCLEOTIDE SEQUENCE</scope>
    <source>
        <strain evidence="1">K16</strain>
    </source>
</reference>
<protein>
    <submittedName>
        <fullName evidence="1">Uncharacterized protein</fullName>
    </submittedName>
</protein>
<proteinExistence type="predicted"/>
<evidence type="ECO:0000313" key="1">
    <source>
        <dbReference type="EMBL" id="KAK4407451.1"/>
    </source>
</evidence>
<gene>
    <name evidence="1" type="ORF">Sango_0326100</name>
</gene>
<comment type="caution">
    <text evidence="1">The sequence shown here is derived from an EMBL/GenBank/DDBJ whole genome shotgun (WGS) entry which is preliminary data.</text>
</comment>
<dbReference type="GO" id="GO:0007346">
    <property type="term" value="P:regulation of mitotic cell cycle"/>
    <property type="evidence" value="ECO:0007669"/>
    <property type="project" value="InterPro"/>
</dbReference>
<reference evidence="1" key="1">
    <citation type="submission" date="2020-06" db="EMBL/GenBank/DDBJ databases">
        <authorList>
            <person name="Li T."/>
            <person name="Hu X."/>
            <person name="Zhang T."/>
            <person name="Song X."/>
            <person name="Zhang H."/>
            <person name="Dai N."/>
            <person name="Sheng W."/>
            <person name="Hou X."/>
            <person name="Wei L."/>
        </authorList>
    </citation>
    <scope>NUCLEOTIDE SEQUENCE</scope>
    <source>
        <strain evidence="1">K16</strain>
        <tissue evidence="1">Leaf</tissue>
    </source>
</reference>
<dbReference type="PANTHER" id="PTHR35125:SF1">
    <property type="entry name" value="PROTEIN PATRONUS 2"/>
    <property type="match status" value="1"/>
</dbReference>
<evidence type="ECO:0000313" key="2">
    <source>
        <dbReference type="Proteomes" id="UP001289374"/>
    </source>
</evidence>
<organism evidence="1 2">
    <name type="scientific">Sesamum angolense</name>
    <dbReference type="NCBI Taxonomy" id="2727404"/>
    <lineage>
        <taxon>Eukaryota</taxon>
        <taxon>Viridiplantae</taxon>
        <taxon>Streptophyta</taxon>
        <taxon>Embryophyta</taxon>
        <taxon>Tracheophyta</taxon>
        <taxon>Spermatophyta</taxon>
        <taxon>Magnoliopsida</taxon>
        <taxon>eudicotyledons</taxon>
        <taxon>Gunneridae</taxon>
        <taxon>Pentapetalae</taxon>
        <taxon>asterids</taxon>
        <taxon>lamiids</taxon>
        <taxon>Lamiales</taxon>
        <taxon>Pedaliaceae</taxon>
        <taxon>Sesamum</taxon>
    </lineage>
</organism>